<comment type="caution">
    <text evidence="3">The sequence shown here is derived from an EMBL/GenBank/DDBJ whole genome shotgun (WGS) entry which is preliminary data.</text>
</comment>
<dbReference type="EMBL" id="DRLD01000178">
    <property type="protein sequence ID" value="HED10312.1"/>
    <property type="molecule type" value="Genomic_DNA"/>
</dbReference>
<dbReference type="PRINTS" id="PR00111">
    <property type="entry name" value="ABHYDROLASE"/>
</dbReference>
<dbReference type="InterPro" id="IPR029058">
    <property type="entry name" value="AB_hydrolase_fold"/>
</dbReference>
<dbReference type="SUPFAM" id="SSF53474">
    <property type="entry name" value="alpha/beta-Hydrolases"/>
    <property type="match status" value="1"/>
</dbReference>
<dbReference type="Pfam" id="PF00561">
    <property type="entry name" value="Abhydrolase_1"/>
    <property type="match status" value="1"/>
</dbReference>
<dbReference type="InterPro" id="IPR000073">
    <property type="entry name" value="AB_hydrolase_1"/>
</dbReference>
<accession>A0A7V1LMQ2</accession>
<reference evidence="3" key="1">
    <citation type="journal article" date="2020" name="mSystems">
        <title>Genome- and Community-Level Interaction Insights into Carbon Utilization and Element Cycling Functions of Hydrothermarchaeota in Hydrothermal Sediment.</title>
        <authorList>
            <person name="Zhou Z."/>
            <person name="Liu Y."/>
            <person name="Xu W."/>
            <person name="Pan J."/>
            <person name="Luo Z.H."/>
            <person name="Li M."/>
        </authorList>
    </citation>
    <scope>NUCLEOTIDE SEQUENCE [LARGE SCALE GENOMIC DNA]</scope>
    <source>
        <strain evidence="3">HyVt-456</strain>
    </source>
</reference>
<keyword evidence="1 3" id="KW-0378">Hydrolase</keyword>
<dbReference type="AlphaFoldDB" id="A0A7V1LMQ2"/>
<evidence type="ECO:0000313" key="3">
    <source>
        <dbReference type="EMBL" id="HED10312.1"/>
    </source>
</evidence>
<organism evidence="3">
    <name type="scientific">Caldithrix abyssi</name>
    <dbReference type="NCBI Taxonomy" id="187145"/>
    <lineage>
        <taxon>Bacteria</taxon>
        <taxon>Pseudomonadati</taxon>
        <taxon>Calditrichota</taxon>
        <taxon>Calditrichia</taxon>
        <taxon>Calditrichales</taxon>
        <taxon>Calditrichaceae</taxon>
        <taxon>Caldithrix</taxon>
    </lineage>
</organism>
<dbReference type="PANTHER" id="PTHR46118">
    <property type="entry name" value="PROTEIN ABHD11"/>
    <property type="match status" value="1"/>
</dbReference>
<name>A0A7V1LMQ2_CALAY</name>
<protein>
    <submittedName>
        <fullName evidence="3">Alpha/beta fold hydrolase</fullName>
    </submittedName>
</protein>
<dbReference type="PANTHER" id="PTHR46118:SF4">
    <property type="entry name" value="PROTEIN ABHD11"/>
    <property type="match status" value="1"/>
</dbReference>
<dbReference type="GO" id="GO:0016787">
    <property type="term" value="F:hydrolase activity"/>
    <property type="evidence" value="ECO:0007669"/>
    <property type="project" value="UniProtKB-KW"/>
</dbReference>
<dbReference type="Gene3D" id="3.40.50.1820">
    <property type="entry name" value="alpha/beta hydrolase"/>
    <property type="match status" value="1"/>
</dbReference>
<evidence type="ECO:0000259" key="2">
    <source>
        <dbReference type="Pfam" id="PF00561"/>
    </source>
</evidence>
<gene>
    <name evidence="3" type="ORF">ENJ10_06460</name>
</gene>
<feature type="domain" description="AB hydrolase-1" evidence="2">
    <location>
        <begin position="13"/>
        <end position="242"/>
    </location>
</feature>
<proteinExistence type="predicted"/>
<evidence type="ECO:0000256" key="1">
    <source>
        <dbReference type="ARBA" id="ARBA00022801"/>
    </source>
</evidence>
<dbReference type="Proteomes" id="UP000886005">
    <property type="component" value="Unassembled WGS sequence"/>
</dbReference>
<sequence>MTLFYREVGSSGPAVLILHGLFGMSDNWLSFARRLENDYHLFLLDLRNHGRSPHSAEMNYGVMAGDVSAFIRETIGTACSVVGHSMGGKVAMQLALEQPQLINTLVSVDIAPKRYRTSQFHDFLTVMMGMDLTTLNSRGQADDILKEKLNLPLATRQFLLKNIYRNDQNRFQWRANLSALFTNLETLLDEPGTAGVFDKPALFARGSASPYIKDDDIPRIRALFPRAEIRDIPGANHWVHASAPAALEAALRDFWQKAKCGN</sequence>